<name>A0ABW4TSG4_9ACTN</name>
<keyword evidence="2" id="KW-1185">Reference proteome</keyword>
<comment type="caution">
    <text evidence="1">The sequence shown here is derived from an EMBL/GenBank/DDBJ whole genome shotgun (WGS) entry which is preliminary data.</text>
</comment>
<evidence type="ECO:0000313" key="2">
    <source>
        <dbReference type="Proteomes" id="UP001597351"/>
    </source>
</evidence>
<proteinExistence type="predicted"/>
<organism evidence="1 2">
    <name type="scientific">Nocardioides aestuarii</name>
    <dbReference type="NCBI Taxonomy" id="252231"/>
    <lineage>
        <taxon>Bacteria</taxon>
        <taxon>Bacillati</taxon>
        <taxon>Actinomycetota</taxon>
        <taxon>Actinomycetes</taxon>
        <taxon>Propionibacteriales</taxon>
        <taxon>Nocardioidaceae</taxon>
        <taxon>Nocardioides</taxon>
    </lineage>
</organism>
<dbReference type="Proteomes" id="UP001597351">
    <property type="component" value="Unassembled WGS sequence"/>
</dbReference>
<dbReference type="RefSeq" id="WP_343920805.1">
    <property type="nucleotide sequence ID" value="NZ_BAAAJT010000002.1"/>
</dbReference>
<protein>
    <recommendedName>
        <fullName evidence="3">Calcium-binding protein</fullName>
    </recommendedName>
</protein>
<sequence length="228" mass="25341">MSVALTPTASQAAGPTGAVTITANDAATYRGDCVNVPITITSHYDASGTGTWNGAWAVEVEVTDPYGSYDDSHDYSGVAASTSFKDFLCVGRYNTGVYDVTATWEQYDAAGQVIATGTATDSFSLKRKPPAKTRLKVTKDPYGSTGWKFTGKLTREGRPHKWESVSLWIRWHGYWRNYRETKVTGSRGQVSWHTARDIPTNRYVFQLRYKGDNRSASARSDRFQLPRR</sequence>
<evidence type="ECO:0008006" key="3">
    <source>
        <dbReference type="Google" id="ProtNLM"/>
    </source>
</evidence>
<reference evidence="2" key="1">
    <citation type="journal article" date="2019" name="Int. J. Syst. Evol. Microbiol.">
        <title>The Global Catalogue of Microorganisms (GCM) 10K type strain sequencing project: providing services to taxonomists for standard genome sequencing and annotation.</title>
        <authorList>
            <consortium name="The Broad Institute Genomics Platform"/>
            <consortium name="The Broad Institute Genome Sequencing Center for Infectious Disease"/>
            <person name="Wu L."/>
            <person name="Ma J."/>
        </authorList>
    </citation>
    <scope>NUCLEOTIDE SEQUENCE [LARGE SCALE GENOMIC DNA]</scope>
    <source>
        <strain evidence="2">CGMCC 1.12477</strain>
    </source>
</reference>
<dbReference type="EMBL" id="JBHUGD010000003">
    <property type="protein sequence ID" value="MFD1948597.1"/>
    <property type="molecule type" value="Genomic_DNA"/>
</dbReference>
<accession>A0ABW4TSG4</accession>
<evidence type="ECO:0000313" key="1">
    <source>
        <dbReference type="EMBL" id="MFD1948597.1"/>
    </source>
</evidence>
<gene>
    <name evidence="1" type="ORF">ACFSDE_17480</name>
</gene>